<dbReference type="Proteomes" id="UP000698963">
    <property type="component" value="Unassembled WGS sequence"/>
</dbReference>
<proteinExistence type="predicted"/>
<reference evidence="1" key="1">
    <citation type="journal article" date="2021" name="PeerJ">
        <title>Extensive microbial diversity within the chicken gut microbiome revealed by metagenomics and culture.</title>
        <authorList>
            <person name="Gilroy R."/>
            <person name="Ravi A."/>
            <person name="Getino M."/>
            <person name="Pursley I."/>
            <person name="Horton D.L."/>
            <person name="Alikhan N.F."/>
            <person name="Baker D."/>
            <person name="Gharbi K."/>
            <person name="Hall N."/>
            <person name="Watson M."/>
            <person name="Adriaenssens E.M."/>
            <person name="Foster-Nyarko E."/>
            <person name="Jarju S."/>
            <person name="Secka A."/>
            <person name="Antonio M."/>
            <person name="Oren A."/>
            <person name="Chaudhuri R.R."/>
            <person name="La Ragione R."/>
            <person name="Hildebrand F."/>
            <person name="Pallen M.J."/>
        </authorList>
    </citation>
    <scope>NUCLEOTIDE SEQUENCE</scope>
    <source>
        <strain evidence="1">ChiGjej2B2-19336</strain>
    </source>
</reference>
<reference evidence="1" key="2">
    <citation type="submission" date="2021-09" db="EMBL/GenBank/DDBJ databases">
        <authorList>
            <person name="Gilroy R."/>
        </authorList>
    </citation>
    <scope>NUCLEOTIDE SEQUENCE</scope>
    <source>
        <strain evidence="1">ChiGjej2B2-19336</strain>
    </source>
</reference>
<sequence>GFGPENLACAAVFVVKLASDTVIGIADGIEDRERNIRTRLADYRSRLRESLSLYARLEELFPEKNVPALLARPDALPRTLKSIEPRLWLDMVINALDLMYFWYYQPRANYAFRISLQRFSRSERVVLLRMQQILMLEREVSQLLVNGLVGRNFAAPLSFYLARNEEYLHKMKEACLPEEQKKTRQA</sequence>
<organism evidence="1 2">
    <name type="scientific">Mailhella massiliensis</name>
    <dbReference type="NCBI Taxonomy" id="1903261"/>
    <lineage>
        <taxon>Bacteria</taxon>
        <taxon>Pseudomonadati</taxon>
        <taxon>Thermodesulfobacteriota</taxon>
        <taxon>Desulfovibrionia</taxon>
        <taxon>Desulfovibrionales</taxon>
        <taxon>Desulfovibrionaceae</taxon>
        <taxon>Mailhella</taxon>
    </lineage>
</organism>
<dbReference type="EMBL" id="DYZA01000145">
    <property type="protein sequence ID" value="HJD97413.1"/>
    <property type="molecule type" value="Genomic_DNA"/>
</dbReference>
<gene>
    <name evidence="1" type="ORF">K8W16_07190</name>
</gene>
<accession>A0A921DRU1</accession>
<evidence type="ECO:0000313" key="1">
    <source>
        <dbReference type="EMBL" id="HJD97413.1"/>
    </source>
</evidence>
<name>A0A921DRU1_9BACT</name>
<feature type="non-terminal residue" evidence="1">
    <location>
        <position position="1"/>
    </location>
</feature>
<evidence type="ECO:0000313" key="2">
    <source>
        <dbReference type="Proteomes" id="UP000698963"/>
    </source>
</evidence>
<dbReference type="AlphaFoldDB" id="A0A921DRU1"/>
<protein>
    <submittedName>
        <fullName evidence="1">Uncharacterized protein</fullName>
    </submittedName>
</protein>
<comment type="caution">
    <text evidence="1">The sequence shown here is derived from an EMBL/GenBank/DDBJ whole genome shotgun (WGS) entry which is preliminary data.</text>
</comment>